<sequence length="386" mass="40178">MRKNGWLLLVAGFVLAALNLRPALAGVSPLLGEIMSDLSLSPAAAGAITTIMLLCLGLLGPLGPILSSRLGLDRTLMAGMLLLIAGVVIRSSGGVVTLYLGAAMAGTAIAFMNVIMPGLVKQHFPDRVGLFTGLYVTSLVSGAALGSAVMVPLAHELGWRWAAATTAIFALISAIVWLPQVLRPPTPPPPQAPRPFRALMKRRVTWYVATYMGVQSMSFYIMLAWLPTIFTDAGLSADDAGYLLGLTNLAQIAATLTVPIHAGKAKSQVPHVVGAAVITIVGYVGVLFWPTTVPWLWMIVLGLGQGASIALALLIITLRAPDPRSVTALSAVAQSTGYTLAAIGPVVIGAIYQVSGNWTVPLVVGLGVCGVQLVLGYLAARQPHGT</sequence>
<feature type="transmembrane region" description="Helical" evidence="5">
    <location>
        <begin position="71"/>
        <end position="89"/>
    </location>
</feature>
<feature type="transmembrane region" description="Helical" evidence="5">
    <location>
        <begin position="295"/>
        <end position="316"/>
    </location>
</feature>
<dbReference type="Gene3D" id="1.20.1250.20">
    <property type="entry name" value="MFS general substrate transporter like domains"/>
    <property type="match status" value="1"/>
</dbReference>
<keyword evidence="3 5" id="KW-1133">Transmembrane helix</keyword>
<gene>
    <name evidence="7" type="ORF">FDA94_12515</name>
</gene>
<feature type="transmembrane region" description="Helical" evidence="5">
    <location>
        <begin position="95"/>
        <end position="116"/>
    </location>
</feature>
<comment type="subcellular location">
    <subcellularLocation>
        <location evidence="1">Cell membrane</location>
        <topology evidence="1">Multi-pass membrane protein</topology>
    </subcellularLocation>
</comment>
<evidence type="ECO:0000256" key="4">
    <source>
        <dbReference type="ARBA" id="ARBA00023136"/>
    </source>
</evidence>
<evidence type="ECO:0000256" key="2">
    <source>
        <dbReference type="ARBA" id="ARBA00022692"/>
    </source>
</evidence>
<dbReference type="InterPro" id="IPR052524">
    <property type="entry name" value="MFS_Cyanate_Porter"/>
</dbReference>
<evidence type="ECO:0000256" key="5">
    <source>
        <dbReference type="SAM" id="Phobius"/>
    </source>
</evidence>
<protein>
    <submittedName>
        <fullName evidence="7">MFS transporter</fullName>
    </submittedName>
</protein>
<dbReference type="GO" id="GO:0022857">
    <property type="term" value="F:transmembrane transporter activity"/>
    <property type="evidence" value="ECO:0007669"/>
    <property type="project" value="InterPro"/>
</dbReference>
<evidence type="ECO:0000259" key="6">
    <source>
        <dbReference type="PROSITE" id="PS50850"/>
    </source>
</evidence>
<keyword evidence="4 5" id="KW-0472">Membrane</keyword>
<dbReference type="RefSeq" id="WP_137247230.1">
    <property type="nucleotide sequence ID" value="NZ_SZQA01000009.1"/>
</dbReference>
<feature type="transmembrane region" description="Helical" evidence="5">
    <location>
        <begin position="128"/>
        <end position="153"/>
    </location>
</feature>
<evidence type="ECO:0000256" key="3">
    <source>
        <dbReference type="ARBA" id="ARBA00022989"/>
    </source>
</evidence>
<feature type="transmembrane region" description="Helical" evidence="5">
    <location>
        <begin position="159"/>
        <end position="178"/>
    </location>
</feature>
<dbReference type="InterPro" id="IPR011701">
    <property type="entry name" value="MFS"/>
</dbReference>
<dbReference type="OrthoDB" id="5317164at2"/>
<feature type="transmembrane region" description="Helical" evidence="5">
    <location>
        <begin position="328"/>
        <end position="352"/>
    </location>
</feature>
<keyword evidence="2 5" id="KW-0812">Transmembrane</keyword>
<feature type="transmembrane region" description="Helical" evidence="5">
    <location>
        <begin position="240"/>
        <end position="260"/>
    </location>
</feature>
<dbReference type="CDD" id="cd17339">
    <property type="entry name" value="MFS_NIMT_CynX_like"/>
    <property type="match status" value="1"/>
</dbReference>
<organism evidence="7 8">
    <name type="scientific">Herbidospora galbida</name>
    <dbReference type="NCBI Taxonomy" id="2575442"/>
    <lineage>
        <taxon>Bacteria</taxon>
        <taxon>Bacillati</taxon>
        <taxon>Actinomycetota</taxon>
        <taxon>Actinomycetes</taxon>
        <taxon>Streptosporangiales</taxon>
        <taxon>Streptosporangiaceae</taxon>
        <taxon>Herbidospora</taxon>
    </lineage>
</organism>
<keyword evidence="8" id="KW-1185">Reference proteome</keyword>
<proteinExistence type="predicted"/>
<feature type="transmembrane region" description="Helical" evidence="5">
    <location>
        <begin position="204"/>
        <end position="228"/>
    </location>
</feature>
<dbReference type="Proteomes" id="UP000308705">
    <property type="component" value="Unassembled WGS sequence"/>
</dbReference>
<evidence type="ECO:0000313" key="7">
    <source>
        <dbReference type="EMBL" id="TKK88892.1"/>
    </source>
</evidence>
<accession>A0A4U3MJY1</accession>
<reference evidence="7 8" key="1">
    <citation type="submission" date="2019-04" db="EMBL/GenBank/DDBJ databases">
        <title>Herbidospora sp. NEAU-GS14.nov., a novel actinomycete isolated from soil.</title>
        <authorList>
            <person name="Han L."/>
        </authorList>
    </citation>
    <scope>NUCLEOTIDE SEQUENCE [LARGE SCALE GENOMIC DNA]</scope>
    <source>
        <strain evidence="7 8">NEAU-GS14</strain>
    </source>
</reference>
<dbReference type="PANTHER" id="PTHR23523">
    <property type="match status" value="1"/>
</dbReference>
<dbReference type="PROSITE" id="PS50850">
    <property type="entry name" value="MFS"/>
    <property type="match status" value="1"/>
</dbReference>
<dbReference type="InterPro" id="IPR020846">
    <property type="entry name" value="MFS_dom"/>
</dbReference>
<feature type="transmembrane region" description="Helical" evidence="5">
    <location>
        <begin position="272"/>
        <end position="289"/>
    </location>
</feature>
<dbReference type="SUPFAM" id="SSF103473">
    <property type="entry name" value="MFS general substrate transporter"/>
    <property type="match status" value="1"/>
</dbReference>
<dbReference type="PANTHER" id="PTHR23523:SF2">
    <property type="entry name" value="2-NITROIMIDAZOLE TRANSPORTER"/>
    <property type="match status" value="1"/>
</dbReference>
<dbReference type="InterPro" id="IPR036259">
    <property type="entry name" value="MFS_trans_sf"/>
</dbReference>
<name>A0A4U3MJY1_9ACTN</name>
<evidence type="ECO:0000256" key="1">
    <source>
        <dbReference type="ARBA" id="ARBA00004651"/>
    </source>
</evidence>
<feature type="transmembrane region" description="Helical" evidence="5">
    <location>
        <begin position="358"/>
        <end position="380"/>
    </location>
</feature>
<comment type="caution">
    <text evidence="7">The sequence shown here is derived from an EMBL/GenBank/DDBJ whole genome shotgun (WGS) entry which is preliminary data.</text>
</comment>
<feature type="domain" description="Major facilitator superfamily (MFS) profile" evidence="6">
    <location>
        <begin position="5"/>
        <end position="384"/>
    </location>
</feature>
<evidence type="ECO:0000313" key="8">
    <source>
        <dbReference type="Proteomes" id="UP000308705"/>
    </source>
</evidence>
<dbReference type="AlphaFoldDB" id="A0A4U3MJY1"/>
<dbReference type="Pfam" id="PF07690">
    <property type="entry name" value="MFS_1"/>
    <property type="match status" value="1"/>
</dbReference>
<dbReference type="EMBL" id="SZQA01000009">
    <property type="protein sequence ID" value="TKK88892.1"/>
    <property type="molecule type" value="Genomic_DNA"/>
</dbReference>
<dbReference type="GO" id="GO:0005886">
    <property type="term" value="C:plasma membrane"/>
    <property type="evidence" value="ECO:0007669"/>
    <property type="project" value="UniProtKB-SubCell"/>
</dbReference>
<feature type="transmembrane region" description="Helical" evidence="5">
    <location>
        <begin position="41"/>
        <end position="59"/>
    </location>
</feature>